<accession>A0A1A8TGU7</accession>
<dbReference type="Pfam" id="PF13563">
    <property type="entry name" value="2_5_RNA_ligase2"/>
    <property type="match status" value="1"/>
</dbReference>
<dbReference type="SUPFAM" id="SSF55144">
    <property type="entry name" value="LigT-like"/>
    <property type="match status" value="1"/>
</dbReference>
<dbReference type="Proteomes" id="UP000092544">
    <property type="component" value="Unassembled WGS sequence"/>
</dbReference>
<reference evidence="2 3" key="1">
    <citation type="submission" date="2016-06" db="EMBL/GenBank/DDBJ databases">
        <authorList>
            <person name="Kjaerup R.B."/>
            <person name="Dalgaard T.S."/>
            <person name="Juul-Madsen H.R."/>
        </authorList>
    </citation>
    <scope>NUCLEOTIDE SEQUENCE [LARGE SCALE GENOMIC DNA]</scope>
    <source>
        <strain evidence="2 3">CECT 8886</strain>
    </source>
</reference>
<feature type="signal peptide" evidence="1">
    <location>
        <begin position="1"/>
        <end position="29"/>
    </location>
</feature>
<evidence type="ECO:0008006" key="4">
    <source>
        <dbReference type="Google" id="ProtNLM"/>
    </source>
</evidence>
<dbReference type="EMBL" id="FLOB01000004">
    <property type="protein sequence ID" value="SBS31251.1"/>
    <property type="molecule type" value="Genomic_DNA"/>
</dbReference>
<keyword evidence="1" id="KW-0732">Signal</keyword>
<organism evidence="2 3">
    <name type="scientific">Marinomonas spartinae</name>
    <dbReference type="NCBI Taxonomy" id="1792290"/>
    <lineage>
        <taxon>Bacteria</taxon>
        <taxon>Pseudomonadati</taxon>
        <taxon>Pseudomonadota</taxon>
        <taxon>Gammaproteobacteria</taxon>
        <taxon>Oceanospirillales</taxon>
        <taxon>Oceanospirillaceae</taxon>
        <taxon>Marinomonas</taxon>
    </lineage>
</organism>
<evidence type="ECO:0000313" key="2">
    <source>
        <dbReference type="EMBL" id="SBS31251.1"/>
    </source>
</evidence>
<gene>
    <name evidence="2" type="ORF">MSP8886_02037</name>
</gene>
<protein>
    <recommendedName>
        <fullName evidence="4">2',5' RNA ligase family</fullName>
    </recommendedName>
</protein>
<dbReference type="RefSeq" id="WP_067015957.1">
    <property type="nucleotide sequence ID" value="NZ_FLOB01000004.1"/>
</dbReference>
<dbReference type="STRING" id="1792290.MSP8886_02037"/>
<dbReference type="AlphaFoldDB" id="A0A1A8TGU7"/>
<dbReference type="InterPro" id="IPR009097">
    <property type="entry name" value="Cyclic_Pdiesterase"/>
</dbReference>
<evidence type="ECO:0000256" key="1">
    <source>
        <dbReference type="SAM" id="SignalP"/>
    </source>
</evidence>
<feature type="chain" id="PRO_5008379029" description="2',5' RNA ligase family" evidence="1">
    <location>
        <begin position="30"/>
        <end position="231"/>
    </location>
</feature>
<sequence>MFKNKHIMKRALGHIALIGAVSLSTSAFADSISMDVFAIPSKPITELVKHTSDTLKKGGITTFYEKGMPVHATLYLTNFPKDAKSAIEKAVKQIATQYRPFPIKANGLTVTKGNWAFINLDDSSKLQRLADEVTLAIEPLRDKHAPLPGWVKNYPNKLAAFQRYGSPNVFQNFQPHLTLLANEKSPKLASFNIKMKKHPPEAQGEIVGIGIGIADEWGQQKEIIARYYFKK</sequence>
<dbReference type="OrthoDB" id="79662at2"/>
<proteinExistence type="predicted"/>
<keyword evidence="3" id="KW-1185">Reference proteome</keyword>
<evidence type="ECO:0000313" key="3">
    <source>
        <dbReference type="Proteomes" id="UP000092544"/>
    </source>
</evidence>
<dbReference type="Gene3D" id="3.90.1140.10">
    <property type="entry name" value="Cyclic phosphodiesterase"/>
    <property type="match status" value="1"/>
</dbReference>
<name>A0A1A8TGU7_9GAMM</name>